<dbReference type="OrthoDB" id="4633509at2759"/>
<feature type="compositionally biased region" description="Basic and acidic residues" evidence="1">
    <location>
        <begin position="1"/>
        <end position="15"/>
    </location>
</feature>
<evidence type="ECO:0000313" key="2">
    <source>
        <dbReference type="EMBL" id="KAF2968975.1"/>
    </source>
</evidence>
<evidence type="ECO:0008006" key="4">
    <source>
        <dbReference type="Google" id="ProtNLM"/>
    </source>
</evidence>
<dbReference type="EMBL" id="WUBL01000043">
    <property type="protein sequence ID" value="KAF2968975.1"/>
    <property type="molecule type" value="Genomic_DNA"/>
</dbReference>
<protein>
    <recommendedName>
        <fullName evidence="4">Protein kinase domain-containing protein</fullName>
    </recommendedName>
</protein>
<name>A0A7C8MVD1_9PEZI</name>
<dbReference type="Proteomes" id="UP000481858">
    <property type="component" value="Unassembled WGS sequence"/>
</dbReference>
<dbReference type="SUPFAM" id="SSF56112">
    <property type="entry name" value="Protein kinase-like (PK-like)"/>
    <property type="match status" value="1"/>
</dbReference>
<dbReference type="InterPro" id="IPR011009">
    <property type="entry name" value="Kinase-like_dom_sf"/>
</dbReference>
<keyword evidence="3" id="KW-1185">Reference proteome</keyword>
<sequence>MDGPVDIKPDNKPDNDSPPIDENLLDGPPPATWKDFKHAKLRQFPGHEKPIKWLKYLGHGAQGIVFKVSIGNGEPVALKIFWRSLRPSPLQVGEGKFRNIEWPFEDESRTVALIEKIKWAMSTNSDITIRKCPQTHRHALRNLYAFSDEGRAKPSERQEFINPPPFPPLPTCYGWMRIQRDEIPHVSPGAWNDTDNVDWRWAIVYEFIPGATQDLTIGQLHLDFFYAVGFSLEPFKPDNWHGGRLVDCNDICSVFTRGWRAARWGQFDAKQWFRTLDFVRYPIIERRIVRRHNKPNGGIS</sequence>
<feature type="region of interest" description="Disordered" evidence="1">
    <location>
        <begin position="1"/>
        <end position="29"/>
    </location>
</feature>
<comment type="caution">
    <text evidence="2">The sequence shown here is derived from an EMBL/GenBank/DDBJ whole genome shotgun (WGS) entry which is preliminary data.</text>
</comment>
<organism evidence="2 3">
    <name type="scientific">Xylaria multiplex</name>
    <dbReference type="NCBI Taxonomy" id="323545"/>
    <lineage>
        <taxon>Eukaryota</taxon>
        <taxon>Fungi</taxon>
        <taxon>Dikarya</taxon>
        <taxon>Ascomycota</taxon>
        <taxon>Pezizomycotina</taxon>
        <taxon>Sordariomycetes</taxon>
        <taxon>Xylariomycetidae</taxon>
        <taxon>Xylariales</taxon>
        <taxon>Xylariaceae</taxon>
        <taxon>Xylaria</taxon>
    </lineage>
</organism>
<proteinExistence type="predicted"/>
<dbReference type="InParanoid" id="A0A7C8MVD1"/>
<evidence type="ECO:0000313" key="3">
    <source>
        <dbReference type="Proteomes" id="UP000481858"/>
    </source>
</evidence>
<dbReference type="InterPro" id="IPR025213">
    <property type="entry name" value="Sim4_Fta2"/>
</dbReference>
<dbReference type="Pfam" id="PF13095">
    <property type="entry name" value="FTA2"/>
    <property type="match status" value="1"/>
</dbReference>
<evidence type="ECO:0000256" key="1">
    <source>
        <dbReference type="SAM" id="MobiDB-lite"/>
    </source>
</evidence>
<accession>A0A7C8MVD1</accession>
<gene>
    <name evidence="2" type="ORF">GQX73_g4612</name>
</gene>
<dbReference type="AlphaFoldDB" id="A0A7C8MVD1"/>
<reference evidence="2 3" key="1">
    <citation type="submission" date="2019-12" db="EMBL/GenBank/DDBJ databases">
        <title>Draft genome sequence of the ascomycete Xylaria multiplex DSM 110363.</title>
        <authorList>
            <person name="Buettner E."/>
            <person name="Kellner H."/>
        </authorList>
    </citation>
    <scope>NUCLEOTIDE SEQUENCE [LARGE SCALE GENOMIC DNA]</scope>
    <source>
        <strain evidence="2 3">DSM 110363</strain>
    </source>
</reference>